<accession>A0A3S0IDB7</accession>
<proteinExistence type="predicted"/>
<reference evidence="1 2" key="1">
    <citation type="submission" date="2018-12" db="EMBL/GenBank/DDBJ databases">
        <authorList>
            <person name="Yu L."/>
        </authorList>
    </citation>
    <scope>NUCLEOTIDE SEQUENCE [LARGE SCALE GENOMIC DNA]</scope>
    <source>
        <strain evidence="1 2">HAW-EB5</strain>
    </source>
</reference>
<comment type="caution">
    <text evidence="1">The sequence shown here is derived from an EMBL/GenBank/DDBJ whole genome shotgun (WGS) entry which is preliminary data.</text>
</comment>
<gene>
    <name evidence="1" type="ORF">EKG39_11145</name>
</gene>
<evidence type="ECO:0000313" key="1">
    <source>
        <dbReference type="EMBL" id="RTR32940.1"/>
    </source>
</evidence>
<dbReference type="Proteomes" id="UP000282060">
    <property type="component" value="Unassembled WGS sequence"/>
</dbReference>
<name>A0A3S0IDB7_9GAMM</name>
<organism evidence="1 2">
    <name type="scientific">Shewanella atlantica</name>
    <dbReference type="NCBI Taxonomy" id="271099"/>
    <lineage>
        <taxon>Bacteria</taxon>
        <taxon>Pseudomonadati</taxon>
        <taxon>Pseudomonadota</taxon>
        <taxon>Gammaproteobacteria</taxon>
        <taxon>Alteromonadales</taxon>
        <taxon>Shewanellaceae</taxon>
        <taxon>Shewanella</taxon>
    </lineage>
</organism>
<dbReference type="EMBL" id="RXNV01000003">
    <property type="protein sequence ID" value="RTR32940.1"/>
    <property type="molecule type" value="Genomic_DNA"/>
</dbReference>
<protein>
    <submittedName>
        <fullName evidence="1">Uncharacterized protein</fullName>
    </submittedName>
</protein>
<dbReference type="AlphaFoldDB" id="A0A3S0IDB7"/>
<evidence type="ECO:0000313" key="2">
    <source>
        <dbReference type="Proteomes" id="UP000282060"/>
    </source>
</evidence>
<dbReference type="OrthoDB" id="6383141at2"/>
<sequence>MAHAEAPSYFTNDIDSEYRALINHVGELLPETQLALAYLPSFTPYSLLDVRPLKFEENKDKQAFANFNFGVFGRSLLNVTENQLSTLPSISICKEKKCKSERLQVIDGFLAEAKSHLKLFNKNDELFIVQQTSPQVYRLNNTFYSPTALITYYPSEHAGFVPSSNFEVVTNFENVPELMFLANESQALRGLMGKYEVAAIAKIDEVSTNIIFNGLSDNHWGVVIDHYSKFPAKGDSNHIGLEYDIVEKLSDTNFYYQTN</sequence>
<keyword evidence="2" id="KW-1185">Reference proteome</keyword>